<gene>
    <name evidence="1" type="ORF">S12H4_15423</name>
</gene>
<proteinExistence type="predicted"/>
<accession>X1T796</accession>
<dbReference type="AlphaFoldDB" id="X1T796"/>
<reference evidence="1" key="1">
    <citation type="journal article" date="2014" name="Front. Microbiol.">
        <title>High frequency of phylogenetically diverse reductive dehalogenase-homologous genes in deep subseafloor sedimentary metagenomes.</title>
        <authorList>
            <person name="Kawai M."/>
            <person name="Futagami T."/>
            <person name="Toyoda A."/>
            <person name="Takaki Y."/>
            <person name="Nishi S."/>
            <person name="Hori S."/>
            <person name="Arai W."/>
            <person name="Tsubouchi T."/>
            <person name="Morono Y."/>
            <person name="Uchiyama I."/>
            <person name="Ito T."/>
            <person name="Fujiyama A."/>
            <person name="Inagaki F."/>
            <person name="Takami H."/>
        </authorList>
    </citation>
    <scope>NUCLEOTIDE SEQUENCE</scope>
    <source>
        <strain evidence="1">Expedition CK06-06</strain>
    </source>
</reference>
<name>X1T796_9ZZZZ</name>
<sequence length="302" mass="32517">WVCIRWYDGSGGFISGYYGDYSVDSTEWQELISGPQGAPSAAETAHVEIRLYDVGTPFDSAVIYVDDASFVDHGSGQPPETLTIYEIQGQTTSSPWEDSTVVTHGIVTGVFGSHFFIEEQPGGAWHGIYVYGSSTTPIRGDSIRVTGVVTEYFGMTELTGPIVDVLSTGATLPGPTVLPTGSVSVEDYESVLTRVENATCTNDSLGYGEWELDDGSGPVIIDDMGVTYVPDSGQIYTVTGPVMYSYGDFMMEPRDSNDIIEGGGISEISGNTKEFTYYIFPTISSKSVQINLTVNKSTTTSF</sequence>
<dbReference type="PANTHER" id="PTHR42834">
    <property type="entry name" value="ENDONUCLEASE/EXONUCLEASE/PHOSPHATASE FAMILY PROTEIN (AFU_ORTHOLOGUE AFUA_3G09210)"/>
    <property type="match status" value="1"/>
</dbReference>
<feature type="non-terminal residue" evidence="1">
    <location>
        <position position="1"/>
    </location>
</feature>
<organism evidence="1">
    <name type="scientific">marine sediment metagenome</name>
    <dbReference type="NCBI Taxonomy" id="412755"/>
    <lineage>
        <taxon>unclassified sequences</taxon>
        <taxon>metagenomes</taxon>
        <taxon>ecological metagenomes</taxon>
    </lineage>
</organism>
<dbReference type="PANTHER" id="PTHR42834:SF1">
    <property type="entry name" value="ENDONUCLEASE_EXONUCLEASE_PHOSPHATASE FAMILY PROTEIN (AFU_ORTHOLOGUE AFUA_3G09210)"/>
    <property type="match status" value="1"/>
</dbReference>
<comment type="caution">
    <text evidence="1">The sequence shown here is derived from an EMBL/GenBank/DDBJ whole genome shotgun (WGS) entry which is preliminary data.</text>
</comment>
<dbReference type="EMBL" id="BARW01007403">
    <property type="protein sequence ID" value="GAI87256.1"/>
    <property type="molecule type" value="Genomic_DNA"/>
</dbReference>
<protein>
    <submittedName>
        <fullName evidence="1">Uncharacterized protein</fullName>
    </submittedName>
</protein>
<dbReference type="CDD" id="cd04486">
    <property type="entry name" value="YhcR_OBF_like"/>
    <property type="match status" value="1"/>
</dbReference>
<evidence type="ECO:0000313" key="1">
    <source>
        <dbReference type="EMBL" id="GAI87256.1"/>
    </source>
</evidence>